<dbReference type="Proteomes" id="UP001549799">
    <property type="component" value="Unassembled WGS sequence"/>
</dbReference>
<name>A0ABV2SXA9_9FLAO</name>
<feature type="transmembrane region" description="Helical" evidence="1">
    <location>
        <begin position="67"/>
        <end position="91"/>
    </location>
</feature>
<dbReference type="EMBL" id="JBEXAE010000008">
    <property type="protein sequence ID" value="MET6991794.1"/>
    <property type="molecule type" value="Genomic_DNA"/>
</dbReference>
<gene>
    <name evidence="2" type="ORF">ABXZ36_14180</name>
</gene>
<protein>
    <submittedName>
        <fullName evidence="2">Uncharacterized protein</fullName>
    </submittedName>
</protein>
<keyword evidence="1" id="KW-0472">Membrane</keyword>
<feature type="transmembrane region" description="Helical" evidence="1">
    <location>
        <begin position="103"/>
        <end position="122"/>
    </location>
</feature>
<sequence>MKTAFRVISTFISFISSYLFIYWVPFSLIPGAHTIAWIPNVVSLLLAMGIAFFIWKKTRAMSNNLALYIIMGGVITGAIGFILGFFGPIIFTPNSAQGPLLGIFITGPIGFLIGIVVGGIYWRVKVRNNPS</sequence>
<comment type="caution">
    <text evidence="2">The sequence shown here is derived from an EMBL/GenBank/DDBJ whole genome shotgun (WGS) entry which is preliminary data.</text>
</comment>
<proteinExistence type="predicted"/>
<dbReference type="RefSeq" id="WP_354616339.1">
    <property type="nucleotide sequence ID" value="NZ_JBEXAE010000008.1"/>
</dbReference>
<accession>A0ABV2SXA9</accession>
<evidence type="ECO:0000313" key="2">
    <source>
        <dbReference type="EMBL" id="MET6991794.1"/>
    </source>
</evidence>
<reference evidence="2 3" key="1">
    <citation type="submission" date="2024-07" db="EMBL/GenBank/DDBJ databases">
        <title>The genome sequence of type strain Sediminicola arcticus GDMCC 1.2805.</title>
        <authorList>
            <person name="Liu Y."/>
        </authorList>
    </citation>
    <scope>NUCLEOTIDE SEQUENCE [LARGE SCALE GENOMIC DNA]</scope>
    <source>
        <strain evidence="2 3">GDMCC 1.2805</strain>
    </source>
</reference>
<feature type="transmembrane region" description="Helical" evidence="1">
    <location>
        <begin position="7"/>
        <end position="29"/>
    </location>
</feature>
<keyword evidence="3" id="KW-1185">Reference proteome</keyword>
<keyword evidence="1" id="KW-0812">Transmembrane</keyword>
<feature type="transmembrane region" description="Helical" evidence="1">
    <location>
        <begin position="35"/>
        <end position="55"/>
    </location>
</feature>
<evidence type="ECO:0000313" key="3">
    <source>
        <dbReference type="Proteomes" id="UP001549799"/>
    </source>
</evidence>
<evidence type="ECO:0000256" key="1">
    <source>
        <dbReference type="SAM" id="Phobius"/>
    </source>
</evidence>
<organism evidence="2 3">
    <name type="scientific">Sediminicola arcticus</name>
    <dbReference type="NCBI Taxonomy" id="1574308"/>
    <lineage>
        <taxon>Bacteria</taxon>
        <taxon>Pseudomonadati</taxon>
        <taxon>Bacteroidota</taxon>
        <taxon>Flavobacteriia</taxon>
        <taxon>Flavobacteriales</taxon>
        <taxon>Flavobacteriaceae</taxon>
        <taxon>Sediminicola</taxon>
    </lineage>
</organism>
<keyword evidence="1" id="KW-1133">Transmembrane helix</keyword>